<dbReference type="GO" id="GO:0005975">
    <property type="term" value="P:carbohydrate metabolic process"/>
    <property type="evidence" value="ECO:0007669"/>
    <property type="project" value="InterPro"/>
</dbReference>
<proteinExistence type="predicted"/>
<sequence length="256" mass="29198">MNFMKKSIPIIFTTTIICFLLVYSSNANSAQKSIQTFNPSSTSFKDGGNIPTSKFVYLTFDDGPTYVVTDALLDVLKSEKVKATFFIVGKEIEGKESILKRIYTEGHSIGLHTYSHDFKKIYLSSDKFIDEMERTSNKIQEITGFTSKIIRFPGGSSKRLNSLTLEKLHKKDFKIYDWNVDASDGINPHLSVAKLIKNTKIIRGNENIAIILMHCNSNNKNTVKSLPSIINYYLNLGYEFKTITKDTPEYYYKFKN</sequence>
<dbReference type="CDD" id="cd10944">
    <property type="entry name" value="CE4_SmPgdA_like"/>
    <property type="match status" value="1"/>
</dbReference>
<dbReference type="PANTHER" id="PTHR10587">
    <property type="entry name" value="GLYCOSYL TRANSFERASE-RELATED"/>
    <property type="match status" value="1"/>
</dbReference>
<dbReference type="PROSITE" id="PS51677">
    <property type="entry name" value="NODB"/>
    <property type="match status" value="1"/>
</dbReference>
<name>A0A1J0GCE5_9CLOT</name>
<evidence type="ECO:0000313" key="4">
    <source>
        <dbReference type="Proteomes" id="UP000182569"/>
    </source>
</evidence>
<accession>A0A1J0GCE5</accession>
<feature type="domain" description="NodB homology" evidence="2">
    <location>
        <begin position="54"/>
        <end position="241"/>
    </location>
</feature>
<dbReference type="KEGG" id="ceu:A7L45_02420"/>
<keyword evidence="1" id="KW-0732">Signal</keyword>
<dbReference type="EMBL" id="CP015756">
    <property type="protein sequence ID" value="APC38999.1"/>
    <property type="molecule type" value="Genomic_DNA"/>
</dbReference>
<organism evidence="3 4">
    <name type="scientific">Clostridium estertheticum subsp. estertheticum</name>
    <dbReference type="NCBI Taxonomy" id="1552"/>
    <lineage>
        <taxon>Bacteria</taxon>
        <taxon>Bacillati</taxon>
        <taxon>Bacillota</taxon>
        <taxon>Clostridia</taxon>
        <taxon>Eubacteriales</taxon>
        <taxon>Clostridiaceae</taxon>
        <taxon>Clostridium</taxon>
    </lineage>
</organism>
<dbReference type="Gene3D" id="3.20.20.370">
    <property type="entry name" value="Glycoside hydrolase/deacetylase"/>
    <property type="match status" value="1"/>
</dbReference>
<protein>
    <submittedName>
        <fullName evidence="3">Polysaccharide deacetylase</fullName>
    </submittedName>
</protein>
<dbReference type="GO" id="GO:0016810">
    <property type="term" value="F:hydrolase activity, acting on carbon-nitrogen (but not peptide) bonds"/>
    <property type="evidence" value="ECO:0007669"/>
    <property type="project" value="InterPro"/>
</dbReference>
<dbReference type="InterPro" id="IPR002509">
    <property type="entry name" value="NODB_dom"/>
</dbReference>
<dbReference type="STRING" id="1552.A7L45_02420"/>
<feature type="chain" id="PRO_5009611830" evidence="1">
    <location>
        <begin position="30"/>
        <end position="256"/>
    </location>
</feature>
<dbReference type="Proteomes" id="UP000182569">
    <property type="component" value="Chromosome"/>
</dbReference>
<reference evidence="4" key="1">
    <citation type="journal article" date="2016" name="Front. Microbiol.">
        <title>Complete Genome Sequence of Clostridium estertheticum DSM 8809, a Microbe Identified in Spoiled Vacuum Packed Beef.</title>
        <authorList>
            <person name="Yu Z."/>
            <person name="Gunn L."/>
            <person name="Brennan E."/>
            <person name="Reid R."/>
            <person name="Wall P.G."/>
            <person name="Gaora O.P."/>
            <person name="Hurley D."/>
            <person name="Bolton D."/>
            <person name="Fanning S."/>
        </authorList>
    </citation>
    <scope>NUCLEOTIDE SEQUENCE [LARGE SCALE GENOMIC DNA]</scope>
    <source>
        <strain evidence="4">DSM 8809</strain>
    </source>
</reference>
<feature type="signal peptide" evidence="1">
    <location>
        <begin position="1"/>
        <end position="29"/>
    </location>
</feature>
<dbReference type="InterPro" id="IPR011330">
    <property type="entry name" value="Glyco_hydro/deAcase_b/a-brl"/>
</dbReference>
<evidence type="ECO:0000256" key="1">
    <source>
        <dbReference type="SAM" id="SignalP"/>
    </source>
</evidence>
<keyword evidence="4" id="KW-1185">Reference proteome</keyword>
<dbReference type="RefSeq" id="WP_071611296.1">
    <property type="nucleotide sequence ID" value="NZ_CP015756.1"/>
</dbReference>
<dbReference type="PANTHER" id="PTHR10587:SF125">
    <property type="entry name" value="POLYSACCHARIDE DEACETYLASE YHEN-RELATED"/>
    <property type="match status" value="1"/>
</dbReference>
<evidence type="ECO:0000313" key="3">
    <source>
        <dbReference type="EMBL" id="APC38999.1"/>
    </source>
</evidence>
<gene>
    <name evidence="3" type="ORF">A7L45_02420</name>
</gene>
<dbReference type="SUPFAM" id="SSF88713">
    <property type="entry name" value="Glycoside hydrolase/deacetylase"/>
    <property type="match status" value="1"/>
</dbReference>
<dbReference type="AlphaFoldDB" id="A0A1J0GCE5"/>
<dbReference type="InterPro" id="IPR050248">
    <property type="entry name" value="Polysacc_deacetylase_ArnD"/>
</dbReference>
<evidence type="ECO:0000259" key="2">
    <source>
        <dbReference type="PROSITE" id="PS51677"/>
    </source>
</evidence>
<dbReference type="Pfam" id="PF01522">
    <property type="entry name" value="Polysacc_deac_1"/>
    <property type="match status" value="1"/>
</dbReference>